<dbReference type="GO" id="GO:0000981">
    <property type="term" value="F:DNA-binding transcription factor activity, RNA polymerase II-specific"/>
    <property type="evidence" value="ECO:0007669"/>
    <property type="project" value="UniProtKB-ARBA"/>
</dbReference>
<evidence type="ECO:0000256" key="10">
    <source>
        <dbReference type="SAM" id="MobiDB-lite"/>
    </source>
</evidence>
<keyword evidence="8" id="KW-0539">Nucleus</keyword>
<keyword evidence="2" id="KW-0479">Metal-binding</keyword>
<dbReference type="Pfam" id="PF00069">
    <property type="entry name" value="Pkinase"/>
    <property type="match status" value="2"/>
</dbReference>
<dbReference type="InterPro" id="IPR011009">
    <property type="entry name" value="Kinase-like_dom_sf"/>
</dbReference>
<dbReference type="PROSITE" id="PS50011">
    <property type="entry name" value="PROTEIN_KINASE_DOM"/>
    <property type="match status" value="1"/>
</dbReference>
<dbReference type="GO" id="GO:0005524">
    <property type="term" value="F:ATP binding"/>
    <property type="evidence" value="ECO:0007669"/>
    <property type="project" value="InterPro"/>
</dbReference>
<feature type="domain" description="C2H2-type" evidence="12">
    <location>
        <begin position="769"/>
        <end position="797"/>
    </location>
</feature>
<dbReference type="AlphaFoldDB" id="A0AAF3FIW7"/>
<evidence type="ECO:0000256" key="9">
    <source>
        <dbReference type="PROSITE-ProRule" id="PRU00042"/>
    </source>
</evidence>
<evidence type="ECO:0000256" key="6">
    <source>
        <dbReference type="ARBA" id="ARBA00023015"/>
    </source>
</evidence>
<dbReference type="PANTHER" id="PTHR16515">
    <property type="entry name" value="PR DOMAIN ZINC FINGER PROTEIN"/>
    <property type="match status" value="1"/>
</dbReference>
<dbReference type="SMART" id="SM00220">
    <property type="entry name" value="S_TKc"/>
    <property type="match status" value="1"/>
</dbReference>
<dbReference type="WBParaSite" id="MBELARI_LOCUS7061">
    <property type="protein sequence ID" value="MBELARI_LOCUS7061"/>
    <property type="gene ID" value="MBELARI_LOCUS7061"/>
</dbReference>
<dbReference type="Pfam" id="PF00096">
    <property type="entry name" value="zf-C2H2"/>
    <property type="match status" value="4"/>
</dbReference>
<dbReference type="GO" id="GO:0004672">
    <property type="term" value="F:protein kinase activity"/>
    <property type="evidence" value="ECO:0007669"/>
    <property type="project" value="InterPro"/>
</dbReference>
<evidence type="ECO:0000259" key="11">
    <source>
        <dbReference type="PROSITE" id="PS50011"/>
    </source>
</evidence>
<dbReference type="InterPro" id="IPR013087">
    <property type="entry name" value="Znf_C2H2_type"/>
</dbReference>
<evidence type="ECO:0000313" key="13">
    <source>
        <dbReference type="Proteomes" id="UP000887575"/>
    </source>
</evidence>
<evidence type="ECO:0000256" key="3">
    <source>
        <dbReference type="ARBA" id="ARBA00022737"/>
    </source>
</evidence>
<dbReference type="GO" id="GO:0000122">
    <property type="term" value="P:negative regulation of transcription by RNA polymerase II"/>
    <property type="evidence" value="ECO:0007669"/>
    <property type="project" value="UniProtKB-ARBA"/>
</dbReference>
<comment type="subcellular location">
    <subcellularLocation>
        <location evidence="1">Nucleus</location>
    </subcellularLocation>
</comment>
<feature type="region of interest" description="Disordered" evidence="10">
    <location>
        <begin position="646"/>
        <end position="670"/>
    </location>
</feature>
<dbReference type="SUPFAM" id="SSF57667">
    <property type="entry name" value="beta-beta-alpha zinc fingers"/>
    <property type="match status" value="2"/>
</dbReference>
<feature type="domain" description="Protein kinase" evidence="11">
    <location>
        <begin position="35"/>
        <end position="261"/>
    </location>
</feature>
<dbReference type="Gene3D" id="3.30.160.60">
    <property type="entry name" value="Classic Zinc Finger"/>
    <property type="match status" value="4"/>
</dbReference>
<keyword evidence="3" id="KW-0677">Repeat</keyword>
<feature type="compositionally biased region" description="Basic and acidic residues" evidence="10">
    <location>
        <begin position="650"/>
        <end position="659"/>
    </location>
</feature>
<dbReference type="PANTHER" id="PTHR16515:SF49">
    <property type="entry name" value="GASTRULA ZINC FINGER PROTEIN XLCGF49.1-LIKE-RELATED"/>
    <property type="match status" value="1"/>
</dbReference>
<feature type="domain" description="C2H2-type" evidence="12">
    <location>
        <begin position="741"/>
        <end position="768"/>
    </location>
</feature>
<dbReference type="FunFam" id="3.30.160.60:FF:000208">
    <property type="entry name" value="zinc finger protein Gfi-1b"/>
    <property type="match status" value="1"/>
</dbReference>
<sequence length="871" mass="99076">MIYDFTDDVVSTSNVEKKILTVLPSMREFRESDFIESTLQIGEGGCAKVYLYTTSNYERMAVKELKIGDKNAKSQLMKEAERLRAVSHENVVRLLGILKSNDNEEMKGLVFEFHPEGSMEREFMHHKAFVHNDLKPANILMAENFLRAKLADMGSTRQSDFTPSTFLSTQRYRAPYRGNRHSEPKDDVYSAAIILWQLMHRRKPFEEFSEEMIISITSLNQRPPLNGCNEVLKSIMKKCWDKDLKKCWSTKELHQELSTWLRWIHKVGAPNPISYPILFTGPSLFLPPESGILKVIDSSPKCSMILRLFFFLFFFKQISATNQPCFLRCKDNYMNVMQEEMSDTSAEWSLDMVTPLQSVLLADPMKGSIEKRIANICRLNEIYLHCLKACNDGPAKEILINGQKSWDLICEEFKTESDFRNIVLPCWSEVGREMWEKCGEQSQQLHLEVLNLMEGGWHNMGNGMEALCRTSHDYDKCFVSQNYDYCGINAGKFLIRLTHITSHALIEMMSSSSGLKEIPKTCKEWLNQKGLGPRSKQSRKGRNNGPLQTMFSVSSILGETKSEAPSPVSEPDPADNIFQKMMAAVAAQKNFLLMQQMFSPPRLPYLSGPGFLPGLPPFFPGLPHFSPALIRQNALKLANLHKLTPPSEHNAFDSPREETPEAPSPSTTSATLHPCLKCSKVFSSIQALECGKTFKRSSTLSTHLLIHSDTRPYPCEYCGKRFHQKSDMKKHTYIHTGEKPHKCTVCGKAFSQSSNLITHTRKHTGFKPFACDICGRTFQRKVDRRRHRETHHPGAAEIVETPTTRSPYRVDLASRGYMTPTNDERLTDDVLSQFALPTQVLASQLIPNQFDFPIPIPVSLNLEEALNLSQK</sequence>
<evidence type="ECO:0000256" key="7">
    <source>
        <dbReference type="ARBA" id="ARBA00023163"/>
    </source>
</evidence>
<feature type="domain" description="C2H2-type" evidence="12">
    <location>
        <begin position="676"/>
        <end position="712"/>
    </location>
</feature>
<dbReference type="InterPro" id="IPR008271">
    <property type="entry name" value="Ser/Thr_kinase_AS"/>
</dbReference>
<dbReference type="InterPro" id="IPR036236">
    <property type="entry name" value="Znf_C2H2_sf"/>
</dbReference>
<keyword evidence="7" id="KW-0804">Transcription</keyword>
<keyword evidence="5" id="KW-0862">Zinc</keyword>
<dbReference type="SUPFAM" id="SSF56112">
    <property type="entry name" value="Protein kinase-like (PK-like)"/>
    <property type="match status" value="1"/>
</dbReference>
<dbReference type="InterPro" id="IPR000719">
    <property type="entry name" value="Prot_kinase_dom"/>
</dbReference>
<dbReference type="Proteomes" id="UP000887575">
    <property type="component" value="Unassembled WGS sequence"/>
</dbReference>
<evidence type="ECO:0000256" key="1">
    <source>
        <dbReference type="ARBA" id="ARBA00004123"/>
    </source>
</evidence>
<dbReference type="Pfam" id="PF13912">
    <property type="entry name" value="zf-C2H2_6"/>
    <property type="match status" value="1"/>
</dbReference>
<organism evidence="13 14">
    <name type="scientific">Mesorhabditis belari</name>
    <dbReference type="NCBI Taxonomy" id="2138241"/>
    <lineage>
        <taxon>Eukaryota</taxon>
        <taxon>Metazoa</taxon>
        <taxon>Ecdysozoa</taxon>
        <taxon>Nematoda</taxon>
        <taxon>Chromadorea</taxon>
        <taxon>Rhabditida</taxon>
        <taxon>Rhabditina</taxon>
        <taxon>Rhabditomorpha</taxon>
        <taxon>Rhabditoidea</taxon>
        <taxon>Rhabditidae</taxon>
        <taxon>Mesorhabditinae</taxon>
        <taxon>Mesorhabditis</taxon>
    </lineage>
</organism>
<protein>
    <submittedName>
        <fullName evidence="14">Uncharacterized protein</fullName>
    </submittedName>
</protein>
<evidence type="ECO:0000256" key="4">
    <source>
        <dbReference type="ARBA" id="ARBA00022771"/>
    </source>
</evidence>
<reference evidence="14" key="1">
    <citation type="submission" date="2024-02" db="UniProtKB">
        <authorList>
            <consortium name="WormBaseParasite"/>
        </authorList>
    </citation>
    <scope>IDENTIFICATION</scope>
</reference>
<evidence type="ECO:0000256" key="2">
    <source>
        <dbReference type="ARBA" id="ARBA00022723"/>
    </source>
</evidence>
<evidence type="ECO:0000313" key="14">
    <source>
        <dbReference type="WBParaSite" id="MBELARI_LOCUS7061"/>
    </source>
</evidence>
<feature type="domain" description="C2H2-type" evidence="12">
    <location>
        <begin position="713"/>
        <end position="740"/>
    </location>
</feature>
<dbReference type="FunFam" id="3.30.160.60:FF:000432">
    <property type="entry name" value="zinc finger protein Gfi-1b isoform X1"/>
    <property type="match status" value="1"/>
</dbReference>
<feature type="region of interest" description="Disordered" evidence="10">
    <location>
        <begin position="527"/>
        <end position="547"/>
    </location>
</feature>
<dbReference type="Gene3D" id="1.10.510.10">
    <property type="entry name" value="Transferase(Phosphotransferase) domain 1"/>
    <property type="match status" value="1"/>
</dbReference>
<proteinExistence type="predicted"/>
<evidence type="ECO:0000259" key="12">
    <source>
        <dbReference type="PROSITE" id="PS50157"/>
    </source>
</evidence>
<accession>A0AAF3FIW7</accession>
<dbReference type="PROSITE" id="PS00108">
    <property type="entry name" value="PROTEIN_KINASE_ST"/>
    <property type="match status" value="1"/>
</dbReference>
<dbReference type="FunFam" id="3.30.160.60:FF:000446">
    <property type="entry name" value="Zinc finger protein"/>
    <property type="match status" value="1"/>
</dbReference>
<dbReference type="PROSITE" id="PS00028">
    <property type="entry name" value="ZINC_FINGER_C2H2_1"/>
    <property type="match status" value="3"/>
</dbReference>
<dbReference type="GO" id="GO:0005634">
    <property type="term" value="C:nucleus"/>
    <property type="evidence" value="ECO:0007669"/>
    <property type="project" value="UniProtKB-SubCell"/>
</dbReference>
<dbReference type="InterPro" id="IPR050331">
    <property type="entry name" value="Zinc_finger"/>
</dbReference>
<dbReference type="PROSITE" id="PS50157">
    <property type="entry name" value="ZINC_FINGER_C2H2_2"/>
    <property type="match status" value="4"/>
</dbReference>
<dbReference type="Gene3D" id="3.30.200.20">
    <property type="entry name" value="Phosphorylase Kinase, domain 1"/>
    <property type="match status" value="1"/>
</dbReference>
<name>A0AAF3FIW7_9BILA</name>
<dbReference type="SMART" id="SM00355">
    <property type="entry name" value="ZnF_C2H2"/>
    <property type="match status" value="4"/>
</dbReference>
<evidence type="ECO:0000256" key="5">
    <source>
        <dbReference type="ARBA" id="ARBA00022833"/>
    </source>
</evidence>
<keyword evidence="6" id="KW-0805">Transcription regulation</keyword>
<keyword evidence="4 9" id="KW-0863">Zinc-finger</keyword>
<keyword evidence="13" id="KW-1185">Reference proteome</keyword>
<evidence type="ECO:0000256" key="8">
    <source>
        <dbReference type="ARBA" id="ARBA00023242"/>
    </source>
</evidence>
<dbReference type="GO" id="GO:0008270">
    <property type="term" value="F:zinc ion binding"/>
    <property type="evidence" value="ECO:0007669"/>
    <property type="project" value="UniProtKB-KW"/>
</dbReference>